<evidence type="ECO:0000256" key="5">
    <source>
        <dbReference type="ARBA" id="ARBA00023273"/>
    </source>
</evidence>
<feature type="region of interest" description="Disordered" evidence="6">
    <location>
        <begin position="69"/>
        <end position="104"/>
    </location>
</feature>
<reference evidence="7 8" key="1">
    <citation type="journal article" date="2018" name="Genome Biol. Evol.">
        <title>Multiple Roots of Fruiting Body Formation in Amoebozoa.</title>
        <authorList>
            <person name="Hillmann F."/>
            <person name="Forbes G."/>
            <person name="Novohradska S."/>
            <person name="Ferling I."/>
            <person name="Riege K."/>
            <person name="Groth M."/>
            <person name="Westermann M."/>
            <person name="Marz M."/>
            <person name="Spaller T."/>
            <person name="Winckler T."/>
            <person name="Schaap P."/>
            <person name="Glockner G."/>
        </authorList>
    </citation>
    <scope>NUCLEOTIDE SEQUENCE [LARGE SCALE GENOMIC DNA]</scope>
    <source>
        <strain evidence="7 8">Jena</strain>
    </source>
</reference>
<feature type="compositionally biased region" description="Basic and acidic residues" evidence="6">
    <location>
        <begin position="91"/>
        <end position="102"/>
    </location>
</feature>
<gene>
    <name evidence="7" type="ORF">PROFUN_14199</name>
</gene>
<evidence type="ECO:0000256" key="2">
    <source>
        <dbReference type="ARBA" id="ARBA00022490"/>
    </source>
</evidence>
<dbReference type="Pfam" id="PF07162">
    <property type="entry name" value="B9-C2"/>
    <property type="match status" value="1"/>
</dbReference>
<dbReference type="STRING" id="1890364.A0A2P6N363"/>
<protein>
    <submittedName>
        <fullName evidence="7">Meckel syndrome type 1 protein isoform 3</fullName>
    </submittedName>
</protein>
<evidence type="ECO:0000313" key="7">
    <source>
        <dbReference type="EMBL" id="PRP78399.1"/>
    </source>
</evidence>
<dbReference type="AlphaFoldDB" id="A0A2P6N363"/>
<feature type="compositionally biased region" description="Basic and acidic residues" evidence="6">
    <location>
        <begin position="211"/>
        <end position="221"/>
    </location>
</feature>
<sequence length="491" mass="56703">MVRNVLHRIRADHAPTIHYRTQDQLANLRLKITVKRIYISDEQNWDDNGRLYTFVDSDNKPPTLEMERRLTNSRETPLRNDLASRYLGVPRPRERDPSHEESLPQAGVIEPHEEMMIIFSASSKRTEKDEKKHSEDDDEVWNEFILCYLRAFEDQTLQMRPGLSEEIHSASSIKRRPYSFTSVEGDQYEYTIENVSETDFIAPPAPGADEAQGRAKEKSSKTNEPFLKTKSKKEGTHMVKFLKPTSTMKQLYSFGQIYSAYGFEGDQLYVEYWVDTGIHWRNIGQQPQAGVTQICSPSSREHPLYATCHFGMPLTVEVEAETTIDSPPKIYFQINSLDYWNRRRIEGYCWTDVPLQPANVSFYEKMRCFFIGANSELQDIRYLSGQQQTGIMEQQRGSGMDNLLNRFGFQTETTGRLVVKLNVVTLNQHSNTSAMMPPPSARLCTMGEMAEDESLNTTKKERNNKKMTALQRAHMRLEAKRTMNGSRSMDR</sequence>
<dbReference type="Proteomes" id="UP000241769">
    <property type="component" value="Unassembled WGS sequence"/>
</dbReference>
<feature type="region of interest" description="Disordered" evidence="6">
    <location>
        <begin position="204"/>
        <end position="223"/>
    </location>
</feature>
<accession>A0A2P6N363</accession>
<comment type="caution">
    <text evidence="7">The sequence shown here is derived from an EMBL/GenBank/DDBJ whole genome shotgun (WGS) entry which is preliminary data.</text>
</comment>
<keyword evidence="4" id="KW-0206">Cytoskeleton</keyword>
<keyword evidence="8" id="KW-1185">Reference proteome</keyword>
<dbReference type="GO" id="GO:0060271">
    <property type="term" value="P:cilium assembly"/>
    <property type="evidence" value="ECO:0007669"/>
    <property type="project" value="TreeGrafter"/>
</dbReference>
<evidence type="ECO:0000256" key="1">
    <source>
        <dbReference type="ARBA" id="ARBA00004120"/>
    </source>
</evidence>
<dbReference type="InParanoid" id="A0A2P6N363"/>
<evidence type="ECO:0000256" key="6">
    <source>
        <dbReference type="SAM" id="MobiDB-lite"/>
    </source>
</evidence>
<dbReference type="PANTHER" id="PTHR12968">
    <property type="entry name" value="B9 DOMAIN-CONTAINING"/>
    <property type="match status" value="1"/>
</dbReference>
<dbReference type="OrthoDB" id="10263520at2759"/>
<dbReference type="GO" id="GO:0036038">
    <property type="term" value="C:MKS complex"/>
    <property type="evidence" value="ECO:0007669"/>
    <property type="project" value="TreeGrafter"/>
</dbReference>
<evidence type="ECO:0000256" key="3">
    <source>
        <dbReference type="ARBA" id="ARBA00022794"/>
    </source>
</evidence>
<name>A0A2P6N363_9EUKA</name>
<keyword evidence="3" id="KW-0970">Cilium biogenesis/degradation</keyword>
<keyword evidence="2" id="KW-0963">Cytoplasm</keyword>
<dbReference type="InterPro" id="IPR010796">
    <property type="entry name" value="C2_B9-type_dom"/>
</dbReference>
<feature type="compositionally biased region" description="Basic and acidic residues" evidence="6">
    <location>
        <begin position="69"/>
        <end position="78"/>
    </location>
</feature>
<dbReference type="EMBL" id="MDYQ01000226">
    <property type="protein sequence ID" value="PRP78399.1"/>
    <property type="molecule type" value="Genomic_DNA"/>
</dbReference>
<organism evidence="7 8">
    <name type="scientific">Planoprotostelium fungivorum</name>
    <dbReference type="NCBI Taxonomy" id="1890364"/>
    <lineage>
        <taxon>Eukaryota</taxon>
        <taxon>Amoebozoa</taxon>
        <taxon>Evosea</taxon>
        <taxon>Variosea</taxon>
        <taxon>Cavosteliida</taxon>
        <taxon>Cavosteliaceae</taxon>
        <taxon>Planoprotostelium</taxon>
    </lineage>
</organism>
<evidence type="ECO:0000313" key="8">
    <source>
        <dbReference type="Proteomes" id="UP000241769"/>
    </source>
</evidence>
<keyword evidence="5" id="KW-0966">Cell projection</keyword>
<dbReference type="PANTHER" id="PTHR12968:SF4">
    <property type="entry name" value="TECTONIC-LIKE COMPLEX MEMBER MKS1"/>
    <property type="match status" value="1"/>
</dbReference>
<dbReference type="PROSITE" id="PS51381">
    <property type="entry name" value="C2_B9"/>
    <property type="match status" value="1"/>
</dbReference>
<proteinExistence type="predicted"/>
<comment type="subcellular location">
    <subcellularLocation>
        <location evidence="1">Cytoplasm</location>
        <location evidence="1">Cytoskeleton</location>
        <location evidence="1">Cilium basal body</location>
    </subcellularLocation>
</comment>
<evidence type="ECO:0000256" key="4">
    <source>
        <dbReference type="ARBA" id="ARBA00023212"/>
    </source>
</evidence>